<dbReference type="AlphaFoldDB" id="A0A6N4W3U3"/>
<evidence type="ECO:0000256" key="2">
    <source>
        <dbReference type="PROSITE-ProRule" id="PRU00335"/>
    </source>
</evidence>
<evidence type="ECO:0000313" key="6">
    <source>
        <dbReference type="Proteomes" id="UP000467249"/>
    </source>
</evidence>
<organism evidence="5 6">
    <name type="scientific">Mycolicibacterium anyangense</name>
    <dbReference type="NCBI Taxonomy" id="1431246"/>
    <lineage>
        <taxon>Bacteria</taxon>
        <taxon>Bacillati</taxon>
        <taxon>Actinomycetota</taxon>
        <taxon>Actinomycetes</taxon>
        <taxon>Mycobacteriales</taxon>
        <taxon>Mycobacteriaceae</taxon>
        <taxon>Mycolicibacterium</taxon>
    </lineage>
</organism>
<dbReference type="PRINTS" id="PR00455">
    <property type="entry name" value="HTHTETR"/>
</dbReference>
<dbReference type="InterPro" id="IPR036271">
    <property type="entry name" value="Tet_transcr_reg_TetR-rel_C_sf"/>
</dbReference>
<dbReference type="InterPro" id="IPR001647">
    <property type="entry name" value="HTH_TetR"/>
</dbReference>
<accession>A0A6N4W3U3</accession>
<name>A0A6N4W3U3_9MYCO</name>
<keyword evidence="6" id="KW-1185">Reference proteome</keyword>
<keyword evidence="1 2" id="KW-0238">DNA-binding</keyword>
<dbReference type="KEGG" id="many:MANY_00590"/>
<dbReference type="PROSITE" id="PS50977">
    <property type="entry name" value="HTH_TETR_2"/>
    <property type="match status" value="1"/>
</dbReference>
<evidence type="ECO:0000256" key="1">
    <source>
        <dbReference type="ARBA" id="ARBA00023125"/>
    </source>
</evidence>
<dbReference type="GO" id="GO:0003677">
    <property type="term" value="F:DNA binding"/>
    <property type="evidence" value="ECO:0007669"/>
    <property type="project" value="UniProtKB-UniRule"/>
</dbReference>
<dbReference type="InterPro" id="IPR050109">
    <property type="entry name" value="HTH-type_TetR-like_transc_reg"/>
</dbReference>
<evidence type="ECO:0000256" key="3">
    <source>
        <dbReference type="SAM" id="MobiDB-lite"/>
    </source>
</evidence>
<gene>
    <name evidence="5" type="ORF">MANY_00590</name>
</gene>
<dbReference type="SUPFAM" id="SSF48498">
    <property type="entry name" value="Tetracyclin repressor-like, C-terminal domain"/>
    <property type="match status" value="1"/>
</dbReference>
<evidence type="ECO:0000259" key="4">
    <source>
        <dbReference type="PROSITE" id="PS50977"/>
    </source>
</evidence>
<dbReference type="GO" id="GO:0006355">
    <property type="term" value="P:regulation of DNA-templated transcription"/>
    <property type="evidence" value="ECO:0007669"/>
    <property type="project" value="UniProtKB-ARBA"/>
</dbReference>
<dbReference type="Pfam" id="PF00440">
    <property type="entry name" value="TetR_N"/>
    <property type="match status" value="1"/>
</dbReference>
<dbReference type="Gene3D" id="1.10.10.60">
    <property type="entry name" value="Homeodomain-like"/>
    <property type="match status" value="1"/>
</dbReference>
<dbReference type="EMBL" id="AP022620">
    <property type="protein sequence ID" value="BBZ74722.1"/>
    <property type="molecule type" value="Genomic_DNA"/>
</dbReference>
<dbReference type="Gene3D" id="1.10.357.10">
    <property type="entry name" value="Tetracycline Repressor, domain 2"/>
    <property type="match status" value="1"/>
</dbReference>
<feature type="compositionally biased region" description="Low complexity" evidence="3">
    <location>
        <begin position="1"/>
        <end position="16"/>
    </location>
</feature>
<dbReference type="Proteomes" id="UP000467249">
    <property type="component" value="Chromosome"/>
</dbReference>
<feature type="DNA-binding region" description="H-T-H motif" evidence="2">
    <location>
        <begin position="45"/>
        <end position="64"/>
    </location>
</feature>
<evidence type="ECO:0000313" key="5">
    <source>
        <dbReference type="EMBL" id="BBZ74722.1"/>
    </source>
</evidence>
<protein>
    <submittedName>
        <fullName evidence="5">TetR family transcriptional regulator</fullName>
    </submittedName>
</protein>
<dbReference type="InterPro" id="IPR009057">
    <property type="entry name" value="Homeodomain-like_sf"/>
</dbReference>
<dbReference type="SUPFAM" id="SSF46689">
    <property type="entry name" value="Homeodomain-like"/>
    <property type="match status" value="1"/>
</dbReference>
<reference evidence="5 6" key="1">
    <citation type="journal article" date="2019" name="Emerg. Microbes Infect.">
        <title>Comprehensive subspecies identification of 175 nontuberculous mycobacteria species based on 7547 genomic profiles.</title>
        <authorList>
            <person name="Matsumoto Y."/>
            <person name="Kinjo T."/>
            <person name="Motooka D."/>
            <person name="Nabeya D."/>
            <person name="Jung N."/>
            <person name="Uechi K."/>
            <person name="Horii T."/>
            <person name="Iida T."/>
            <person name="Fujita J."/>
            <person name="Nakamura S."/>
        </authorList>
    </citation>
    <scope>NUCLEOTIDE SEQUENCE [LARGE SCALE GENOMIC DNA]</scope>
    <source>
        <strain evidence="5 6">JCM 30275</strain>
    </source>
</reference>
<proteinExistence type="predicted"/>
<dbReference type="PANTHER" id="PTHR30055">
    <property type="entry name" value="HTH-TYPE TRANSCRIPTIONAL REGULATOR RUTR"/>
    <property type="match status" value="1"/>
</dbReference>
<feature type="domain" description="HTH tetR-type" evidence="4">
    <location>
        <begin position="22"/>
        <end position="82"/>
    </location>
</feature>
<feature type="region of interest" description="Disordered" evidence="3">
    <location>
        <begin position="1"/>
        <end position="24"/>
    </location>
</feature>
<sequence length="216" mass="23596">MARGPAVTRPTTAARTLSSKGRQTQQAIEHAARTLFAERGFHGTTLSDITSAAGKSPAVFYRYFVDKEDLLAALAEEFLHDVVLPSGLRVHLPESPRDDGFFHAVVRAYWEMFKPNIGIMVGIDQLSATDPRFAALQNQFRQFGIDIVAASVRRAQEQGHAATLNADHTALAIALLFEQFTTACLRPDTAGLGLRLTDAEAIATLSTIWQKTLYGP</sequence>